<accession>W1NXF0</accession>
<sequence length="164" mass="18851">MCKIKDGQSVAEYFDDMNIMANQLAGYGEPIREHQQNMKIIENLPNSWKALKKNLRHNGTIHTLDDHRGHLRMEENDRIKENEPKKKNIGQSSGSKDFSFVVEESIVVSSHNEWWVDTGATRQRINTKNNMTFNGSLCDENPSEGYSHEPTPASVHLHTFCHYP</sequence>
<proteinExistence type="predicted"/>
<reference evidence="3" key="1">
    <citation type="journal article" date="2013" name="Science">
        <title>The Amborella genome and the evolution of flowering plants.</title>
        <authorList>
            <consortium name="Amborella Genome Project"/>
        </authorList>
    </citation>
    <scope>NUCLEOTIDE SEQUENCE [LARGE SCALE GENOMIC DNA]</scope>
</reference>
<dbReference type="AlphaFoldDB" id="W1NXF0"/>
<gene>
    <name evidence="2" type="ORF">AMTR_s00108p00143570</name>
</gene>
<feature type="region of interest" description="Disordered" evidence="1">
    <location>
        <begin position="75"/>
        <end position="94"/>
    </location>
</feature>
<dbReference type="Proteomes" id="UP000017836">
    <property type="component" value="Unassembled WGS sequence"/>
</dbReference>
<dbReference type="HOGENOM" id="CLU_1621250_0_0_1"/>
<feature type="compositionally biased region" description="Basic and acidic residues" evidence="1">
    <location>
        <begin position="75"/>
        <end position="86"/>
    </location>
</feature>
<dbReference type="EMBL" id="KI395026">
    <property type="protein sequence ID" value="ERM99359.1"/>
    <property type="molecule type" value="Genomic_DNA"/>
</dbReference>
<name>W1NXF0_AMBTC</name>
<keyword evidence="3" id="KW-1185">Reference proteome</keyword>
<dbReference type="Gramene" id="ERM99359">
    <property type="protein sequence ID" value="ERM99359"/>
    <property type="gene ID" value="AMTR_s00108p00143570"/>
</dbReference>
<organism evidence="2 3">
    <name type="scientific">Amborella trichopoda</name>
    <dbReference type="NCBI Taxonomy" id="13333"/>
    <lineage>
        <taxon>Eukaryota</taxon>
        <taxon>Viridiplantae</taxon>
        <taxon>Streptophyta</taxon>
        <taxon>Embryophyta</taxon>
        <taxon>Tracheophyta</taxon>
        <taxon>Spermatophyta</taxon>
        <taxon>Magnoliopsida</taxon>
        <taxon>Amborellales</taxon>
        <taxon>Amborellaceae</taxon>
        <taxon>Amborella</taxon>
    </lineage>
</organism>
<dbReference type="Pfam" id="PF14223">
    <property type="entry name" value="Retrotran_gag_2"/>
    <property type="match status" value="1"/>
</dbReference>
<evidence type="ECO:0000256" key="1">
    <source>
        <dbReference type="SAM" id="MobiDB-lite"/>
    </source>
</evidence>
<protein>
    <submittedName>
        <fullName evidence="2">Uncharacterized protein</fullName>
    </submittedName>
</protein>
<evidence type="ECO:0000313" key="3">
    <source>
        <dbReference type="Proteomes" id="UP000017836"/>
    </source>
</evidence>
<evidence type="ECO:0000313" key="2">
    <source>
        <dbReference type="EMBL" id="ERM99359.1"/>
    </source>
</evidence>